<organism evidence="2 3">
    <name type="scientific">Pseudogracilibacillus auburnensis</name>
    <dbReference type="NCBI Taxonomy" id="1494959"/>
    <lineage>
        <taxon>Bacteria</taxon>
        <taxon>Bacillati</taxon>
        <taxon>Bacillota</taxon>
        <taxon>Bacilli</taxon>
        <taxon>Bacillales</taxon>
        <taxon>Bacillaceae</taxon>
        <taxon>Pseudogracilibacillus</taxon>
    </lineage>
</organism>
<dbReference type="EMBL" id="QJJQ01000002">
    <property type="protein sequence ID" value="PXW89422.1"/>
    <property type="molecule type" value="Genomic_DNA"/>
</dbReference>
<dbReference type="PANTHER" id="PTHR43649">
    <property type="entry name" value="ARABINOSE-BINDING PROTEIN-RELATED"/>
    <property type="match status" value="1"/>
</dbReference>
<evidence type="ECO:0000313" key="2">
    <source>
        <dbReference type="EMBL" id="PXW89422.1"/>
    </source>
</evidence>
<dbReference type="AlphaFoldDB" id="A0A2V3W5N2"/>
<dbReference type="Gene3D" id="3.40.190.10">
    <property type="entry name" value="Periplasmic binding protein-like II"/>
    <property type="match status" value="2"/>
</dbReference>
<dbReference type="Pfam" id="PF01547">
    <property type="entry name" value="SBP_bac_1"/>
    <property type="match status" value="1"/>
</dbReference>
<dbReference type="Proteomes" id="UP000247978">
    <property type="component" value="Unassembled WGS sequence"/>
</dbReference>
<evidence type="ECO:0000256" key="1">
    <source>
        <dbReference type="SAM" id="SignalP"/>
    </source>
</evidence>
<dbReference type="CDD" id="cd13585">
    <property type="entry name" value="PBP2_TMBP_like"/>
    <property type="match status" value="1"/>
</dbReference>
<evidence type="ECO:0000313" key="3">
    <source>
        <dbReference type="Proteomes" id="UP000247978"/>
    </source>
</evidence>
<sequence length="461" mass="51308">MRKIVFKFPLLLLFAFILLLAACGGSNEEADSEGKKSADSQNSSENSDLAAWGKEINEQFSGEEINLAFASHPSTDSFQQMTKDFEKLTGIKVRWEVMEQTYLKNKQLMDFTSKTGTYDVLMVDNFWGDEYVTKKVIEPLDSYLEDESLTPEWFNYEDIVPAYRNGFTKFDGKTYGIPTAGETRFIGYRTDLFEKYDKEPPKTMAEFKELAEFFNGKEDDLYGVSMRAQRGIHFASGLMSVLYNFSDGFFDQETGEILMDDPKTVEALQFYVDMLKLAPPDVASYTHEEALSAFMSGKSAMWLDATAIAPQILDPEKSSIADNVAFVPTPEGPAGRASALAGWSMAIPETSKKKEAAWAFIVYMNSEAMSELYMANGGVPVRTSQFEAAGDGEKLNPIILEALEDANALVERGISWVPPSPNLGQILDRVGYYGSMALSDEISVEEASIKAQKEIEDIGID</sequence>
<dbReference type="SUPFAM" id="SSF53850">
    <property type="entry name" value="Periplasmic binding protein-like II"/>
    <property type="match status" value="1"/>
</dbReference>
<keyword evidence="2" id="KW-0813">Transport</keyword>
<protein>
    <submittedName>
        <fullName evidence="2">Multiple sugar transport system substrate-binding protein</fullName>
    </submittedName>
</protein>
<proteinExistence type="predicted"/>
<comment type="caution">
    <text evidence="2">The sequence shown here is derived from an EMBL/GenBank/DDBJ whole genome shotgun (WGS) entry which is preliminary data.</text>
</comment>
<keyword evidence="3" id="KW-1185">Reference proteome</keyword>
<gene>
    <name evidence="2" type="ORF">DFR56_102199</name>
</gene>
<dbReference type="OrthoDB" id="9798191at2"/>
<name>A0A2V3W5N2_9BACI</name>
<dbReference type="InterPro" id="IPR006059">
    <property type="entry name" value="SBP"/>
</dbReference>
<accession>A0A2V3W5N2</accession>
<dbReference type="InterPro" id="IPR050490">
    <property type="entry name" value="Bact_solute-bd_prot1"/>
</dbReference>
<feature type="chain" id="PRO_5039610626" evidence="1">
    <location>
        <begin position="22"/>
        <end position="461"/>
    </location>
</feature>
<dbReference type="PROSITE" id="PS51257">
    <property type="entry name" value="PROKAR_LIPOPROTEIN"/>
    <property type="match status" value="1"/>
</dbReference>
<dbReference type="RefSeq" id="WP_110394147.1">
    <property type="nucleotide sequence ID" value="NZ_JBHUHB010000001.1"/>
</dbReference>
<reference evidence="2 3" key="1">
    <citation type="submission" date="2018-05" db="EMBL/GenBank/DDBJ databases">
        <title>Genomic Encyclopedia of Type Strains, Phase IV (KMG-IV): sequencing the most valuable type-strain genomes for metagenomic binning, comparative biology and taxonomic classification.</title>
        <authorList>
            <person name="Goeker M."/>
        </authorList>
    </citation>
    <scope>NUCLEOTIDE SEQUENCE [LARGE SCALE GENOMIC DNA]</scope>
    <source>
        <strain evidence="2 3">DSM 28556</strain>
    </source>
</reference>
<dbReference type="PANTHER" id="PTHR43649:SF12">
    <property type="entry name" value="DIACETYLCHITOBIOSE BINDING PROTEIN DASA"/>
    <property type="match status" value="1"/>
</dbReference>
<keyword evidence="2" id="KW-0762">Sugar transport</keyword>
<feature type="signal peptide" evidence="1">
    <location>
        <begin position="1"/>
        <end position="21"/>
    </location>
</feature>
<keyword evidence="1" id="KW-0732">Signal</keyword>